<reference evidence="3" key="1">
    <citation type="submission" date="2017-02" db="UniProtKB">
        <authorList>
            <consortium name="WormBaseParasite"/>
        </authorList>
    </citation>
    <scope>IDENTIFICATION</scope>
</reference>
<evidence type="ECO:0000313" key="1">
    <source>
        <dbReference type="EMBL" id="VDD97496.1"/>
    </source>
</evidence>
<evidence type="ECO:0000313" key="2">
    <source>
        <dbReference type="Proteomes" id="UP000274131"/>
    </source>
</evidence>
<dbReference type="Proteomes" id="UP000274131">
    <property type="component" value="Unassembled WGS sequence"/>
</dbReference>
<gene>
    <name evidence="1" type="ORF">EVEC_LOCUS12247</name>
</gene>
<name>A0A0N4VQ00_ENTVE</name>
<dbReference type="OrthoDB" id="6328726at2759"/>
<proteinExistence type="predicted"/>
<dbReference type="AlphaFoldDB" id="A0A0N4VQ00"/>
<reference evidence="1 2" key="2">
    <citation type="submission" date="2018-10" db="EMBL/GenBank/DDBJ databases">
        <authorList>
            <consortium name="Pathogen Informatics"/>
        </authorList>
    </citation>
    <scope>NUCLEOTIDE SEQUENCE [LARGE SCALE GENOMIC DNA]</scope>
</reference>
<accession>A0A0N4VQ00</accession>
<keyword evidence="2" id="KW-1185">Reference proteome</keyword>
<dbReference type="WBParaSite" id="EVEC_0001309201-mRNA-1">
    <property type="protein sequence ID" value="EVEC_0001309201-mRNA-1"/>
    <property type="gene ID" value="EVEC_0001309201"/>
</dbReference>
<sequence length="240" mass="28438">MTTFSSAYYIVAHPNRFIEDGQVASTSNSQKLFDSQYRDLTSIRHIRKTRKAFSVAGEDTYAEPFDIALPNNVELSDDYRQRYRAKTRMRMQPPERVDSAIRNRRRMRYRQRIQRYLRKLRRELQTEGAYKNSRTEVVNEELCATERRIVQMIDPKYDYYPAFYEEVYCKSSPYGDLINNVKPIIQKYFDGILRCAQVTKKLYFTRIKKGESKGDVHIIDNVAVGCQAMWPADQWGHQEL</sequence>
<evidence type="ECO:0000313" key="3">
    <source>
        <dbReference type="WBParaSite" id="EVEC_0001309201-mRNA-1"/>
    </source>
</evidence>
<protein>
    <submittedName>
        <fullName evidence="3">BZIP domain-containing protein</fullName>
    </submittedName>
</protein>
<organism evidence="3">
    <name type="scientific">Enterobius vermicularis</name>
    <name type="common">Human pinworm</name>
    <dbReference type="NCBI Taxonomy" id="51028"/>
    <lineage>
        <taxon>Eukaryota</taxon>
        <taxon>Metazoa</taxon>
        <taxon>Ecdysozoa</taxon>
        <taxon>Nematoda</taxon>
        <taxon>Chromadorea</taxon>
        <taxon>Rhabditida</taxon>
        <taxon>Spirurina</taxon>
        <taxon>Oxyuridomorpha</taxon>
        <taxon>Oxyuroidea</taxon>
        <taxon>Oxyuridae</taxon>
        <taxon>Enterobius</taxon>
    </lineage>
</organism>
<dbReference type="EMBL" id="UXUI01013884">
    <property type="protein sequence ID" value="VDD97496.1"/>
    <property type="molecule type" value="Genomic_DNA"/>
</dbReference>